<name>A0ABN0ITM6_9STRE</name>
<dbReference type="EMBL" id="ALYM01000001">
    <property type="protein sequence ID" value="EMG26280.1"/>
    <property type="molecule type" value="Genomic_DNA"/>
</dbReference>
<accession>A0ABN0ITM6</accession>
<comment type="caution">
    <text evidence="1">The sequence shown here is derived from an EMBL/GenBank/DDBJ whole genome shotgun (WGS) entry which is preliminary data.</text>
</comment>
<evidence type="ECO:0000313" key="1">
    <source>
        <dbReference type="EMBL" id="EMG26280.1"/>
    </source>
</evidence>
<keyword evidence="2" id="KW-1185">Reference proteome</keyword>
<sequence length="73" mass="8474">MKEFMNHTQKMLSEMLDYEAGETSRDLSPYYKGMFDLCVAYQMGLENKNDGYNAVLILLGDEAERLRDERNLG</sequence>
<organism evidence="1 2">
    <name type="scientific">Streptococcus parauberis KRS-02083</name>
    <dbReference type="NCBI Taxonomy" id="1207545"/>
    <lineage>
        <taxon>Bacteria</taxon>
        <taxon>Bacillati</taxon>
        <taxon>Bacillota</taxon>
        <taxon>Bacilli</taxon>
        <taxon>Lactobacillales</taxon>
        <taxon>Streptococcaceae</taxon>
        <taxon>Streptococcus</taxon>
    </lineage>
</organism>
<reference evidence="1 2" key="1">
    <citation type="journal article" date="2013" name="PLoS ONE">
        <title>Comparative Genomic Characterization of Three Streptococcus parauberis Strains in Fish Pathogen, as Assessed by Wide-Genome Analyses.</title>
        <authorList>
            <person name="Nho S.W."/>
            <person name="Hikima J."/>
            <person name="Park S.B."/>
            <person name="Jang H.B."/>
            <person name="Cha I.S."/>
            <person name="Yasuike M."/>
            <person name="Nakamura Y."/>
            <person name="Fujiwara A."/>
            <person name="Sano M."/>
            <person name="Kanai K."/>
            <person name="Kondo H."/>
            <person name="Hirono I."/>
            <person name="Takeyama H."/>
            <person name="Aoki T."/>
            <person name="Jung T.S."/>
        </authorList>
    </citation>
    <scope>NUCLEOTIDE SEQUENCE [LARGE SCALE GENOMIC DNA]</scope>
    <source>
        <strain evidence="1 2">KRS-02083</strain>
    </source>
</reference>
<protein>
    <recommendedName>
        <fullName evidence="3">Phage protein</fullName>
    </recommendedName>
</protein>
<gene>
    <name evidence="1" type="ORF">SPJ1_0242</name>
</gene>
<proteinExistence type="predicted"/>
<dbReference type="Proteomes" id="UP000011769">
    <property type="component" value="Unassembled WGS sequence"/>
</dbReference>
<dbReference type="RefSeq" id="WP_004234443.1">
    <property type="nucleotide sequence ID" value="NZ_ALYM01000001.1"/>
</dbReference>
<evidence type="ECO:0000313" key="2">
    <source>
        <dbReference type="Proteomes" id="UP000011769"/>
    </source>
</evidence>
<evidence type="ECO:0008006" key="3">
    <source>
        <dbReference type="Google" id="ProtNLM"/>
    </source>
</evidence>